<dbReference type="Proteomes" id="UP001152798">
    <property type="component" value="Chromosome 7"/>
</dbReference>
<name>A0A9P0HTH1_NEZVI</name>
<dbReference type="AlphaFoldDB" id="A0A9P0HTH1"/>
<organism evidence="1 2">
    <name type="scientific">Nezara viridula</name>
    <name type="common">Southern green stink bug</name>
    <name type="synonym">Cimex viridulus</name>
    <dbReference type="NCBI Taxonomy" id="85310"/>
    <lineage>
        <taxon>Eukaryota</taxon>
        <taxon>Metazoa</taxon>
        <taxon>Ecdysozoa</taxon>
        <taxon>Arthropoda</taxon>
        <taxon>Hexapoda</taxon>
        <taxon>Insecta</taxon>
        <taxon>Pterygota</taxon>
        <taxon>Neoptera</taxon>
        <taxon>Paraneoptera</taxon>
        <taxon>Hemiptera</taxon>
        <taxon>Heteroptera</taxon>
        <taxon>Panheteroptera</taxon>
        <taxon>Pentatomomorpha</taxon>
        <taxon>Pentatomoidea</taxon>
        <taxon>Pentatomidae</taxon>
        <taxon>Pentatominae</taxon>
        <taxon>Nezara</taxon>
    </lineage>
</organism>
<proteinExistence type="predicted"/>
<evidence type="ECO:0000313" key="1">
    <source>
        <dbReference type="EMBL" id="CAH1408000.1"/>
    </source>
</evidence>
<accession>A0A9P0HTH1</accession>
<keyword evidence="2" id="KW-1185">Reference proteome</keyword>
<dbReference type="EMBL" id="OV725083">
    <property type="protein sequence ID" value="CAH1408000.1"/>
    <property type="molecule type" value="Genomic_DNA"/>
</dbReference>
<evidence type="ECO:0000313" key="2">
    <source>
        <dbReference type="Proteomes" id="UP001152798"/>
    </source>
</evidence>
<gene>
    <name evidence="1" type="ORF">NEZAVI_LOCUS15607</name>
</gene>
<sequence>MLTMQSPFTATYLAFAKYSSSGDAHRILKSAQEDTVRRRSSRILECRRASMQTFHHSAEPDRDLWFRKGKVRPVFMSALLGLRELSFELRRGNPVHQYSTARLEPRPAAAVPNRSFIVEPRTIAFRQPGITDSPCFEVLEVTVLCVNRKSLLTESSKQSRC</sequence>
<protein>
    <submittedName>
        <fullName evidence="1">Uncharacterized protein</fullName>
    </submittedName>
</protein>
<reference evidence="1" key="1">
    <citation type="submission" date="2022-01" db="EMBL/GenBank/DDBJ databases">
        <authorList>
            <person name="King R."/>
        </authorList>
    </citation>
    <scope>NUCLEOTIDE SEQUENCE</scope>
</reference>